<feature type="region of interest" description="Disordered" evidence="1">
    <location>
        <begin position="143"/>
        <end position="200"/>
    </location>
</feature>
<protein>
    <submittedName>
        <fullName evidence="2">Uncharacterized protein</fullName>
    </submittedName>
</protein>
<feature type="compositionally biased region" description="Basic residues" evidence="1">
    <location>
        <begin position="160"/>
        <end position="170"/>
    </location>
</feature>
<dbReference type="AlphaFoldDB" id="A0A4Q9PBX6"/>
<reference evidence="2 3" key="1">
    <citation type="submission" date="2019-01" db="EMBL/GenBank/DDBJ databases">
        <title>Draft genome sequences of three monokaryotic isolates of the white-rot basidiomycete fungus Dichomitus squalens.</title>
        <authorList>
            <consortium name="DOE Joint Genome Institute"/>
            <person name="Lopez S.C."/>
            <person name="Andreopoulos B."/>
            <person name="Pangilinan J."/>
            <person name="Lipzen A."/>
            <person name="Riley R."/>
            <person name="Ahrendt S."/>
            <person name="Ng V."/>
            <person name="Barry K."/>
            <person name="Daum C."/>
            <person name="Grigoriev I.V."/>
            <person name="Hilden K.S."/>
            <person name="Makela M.R."/>
            <person name="de Vries R.P."/>
        </authorList>
    </citation>
    <scope>NUCLEOTIDE SEQUENCE [LARGE SCALE GENOMIC DNA]</scope>
    <source>
        <strain evidence="2 3">CBS 464.89</strain>
    </source>
</reference>
<sequence length="260" mass="28079">MDSFNNNQLVDPMLDFDAAIADLQNYIHQSGHPQAVSNFSHLAPAVPPPPYAPAVPVPFRDIRPIPNAPSAAHWQSGDGQGHTVLPYTTVDAGDSDFLEYINENIPPPSEMNGAPYVEKVAPVPAAPAVPSEPEIPATFRGKRVPLKAQDAPAVASAPKAKGKGSRSGKLNRREPGASDNEIDTLGEPEKELAKPPKSTGLTAEEKVAMVKYVTDPTRWAKFKVKQGTYWKDECHANDDILSSDVCDQERLPSEVISNTE</sequence>
<accession>A0A4Q9PBX6</accession>
<evidence type="ECO:0000313" key="2">
    <source>
        <dbReference type="EMBL" id="TBU52274.1"/>
    </source>
</evidence>
<proteinExistence type="predicted"/>
<evidence type="ECO:0000313" key="3">
    <source>
        <dbReference type="Proteomes" id="UP000292082"/>
    </source>
</evidence>
<evidence type="ECO:0000256" key="1">
    <source>
        <dbReference type="SAM" id="MobiDB-lite"/>
    </source>
</evidence>
<organism evidence="2 3">
    <name type="scientific">Dichomitus squalens</name>
    <dbReference type="NCBI Taxonomy" id="114155"/>
    <lineage>
        <taxon>Eukaryota</taxon>
        <taxon>Fungi</taxon>
        <taxon>Dikarya</taxon>
        <taxon>Basidiomycota</taxon>
        <taxon>Agaricomycotina</taxon>
        <taxon>Agaricomycetes</taxon>
        <taxon>Polyporales</taxon>
        <taxon>Polyporaceae</taxon>
        <taxon>Dichomitus</taxon>
    </lineage>
</organism>
<keyword evidence="3" id="KW-1185">Reference proteome</keyword>
<gene>
    <name evidence="2" type="ORF">BD310DRAFT_981971</name>
</gene>
<name>A0A4Q9PBX6_9APHY</name>
<dbReference type="Proteomes" id="UP000292082">
    <property type="component" value="Unassembled WGS sequence"/>
</dbReference>
<dbReference type="EMBL" id="ML145258">
    <property type="protein sequence ID" value="TBU52274.1"/>
    <property type="molecule type" value="Genomic_DNA"/>
</dbReference>